<dbReference type="Gene3D" id="1.25.40.10">
    <property type="entry name" value="Tetratricopeptide repeat domain"/>
    <property type="match status" value="1"/>
</dbReference>
<feature type="domain" description="MYND-type" evidence="5">
    <location>
        <begin position="34"/>
        <end position="72"/>
    </location>
</feature>
<proteinExistence type="predicted"/>
<dbReference type="Proteomes" id="UP001497382">
    <property type="component" value="Unassembled WGS sequence"/>
</dbReference>
<name>A0AAV2AU24_9ARAC</name>
<dbReference type="GO" id="GO:0008270">
    <property type="term" value="F:zinc ion binding"/>
    <property type="evidence" value="ECO:0007669"/>
    <property type="project" value="UniProtKB-KW"/>
</dbReference>
<dbReference type="AlphaFoldDB" id="A0AAV2AU24"/>
<keyword evidence="3" id="KW-0862">Zinc</keyword>
<dbReference type="Gene3D" id="2.170.270.10">
    <property type="entry name" value="SET domain"/>
    <property type="match status" value="1"/>
</dbReference>
<dbReference type="GO" id="GO:0005634">
    <property type="term" value="C:nucleus"/>
    <property type="evidence" value="ECO:0007669"/>
    <property type="project" value="TreeGrafter"/>
</dbReference>
<evidence type="ECO:0000256" key="4">
    <source>
        <dbReference type="PROSITE-ProRule" id="PRU00134"/>
    </source>
</evidence>
<dbReference type="Gene3D" id="6.10.140.2220">
    <property type="match status" value="1"/>
</dbReference>
<dbReference type="PROSITE" id="PS01360">
    <property type="entry name" value="ZF_MYND_1"/>
    <property type="match status" value="1"/>
</dbReference>
<evidence type="ECO:0000256" key="1">
    <source>
        <dbReference type="ARBA" id="ARBA00022723"/>
    </source>
</evidence>
<dbReference type="InterPro" id="IPR011990">
    <property type="entry name" value="TPR-like_helical_dom_sf"/>
</dbReference>
<comment type="caution">
    <text evidence="6">The sequence shown here is derived from an EMBL/GenBank/DDBJ whole genome shotgun (WGS) entry which is preliminary data.</text>
</comment>
<protein>
    <recommendedName>
        <fullName evidence="5">MYND-type domain-containing protein</fullName>
    </recommendedName>
</protein>
<sequence>MAATTSRRYEPGDLIYESEPYIRVIRRDLWEISCSCCLKRDVELKRCSCCKMVKYCGVTCQKAAWKYHKLECPFLPRYTDGLDHFVVQMVASLILKTKGKNWRNITDEVMGQKVSFDDLRFQNFQLRSKPWYRLYLKVIENALKFYLGEENVPNEATLLKLIGKVDCNHYNFGEEKTEICALFIGASKFDHSCVPNASVHFNGKSIQLKAIKKIDKFDKVTFSYCRMFSGLEVSTIYLTMKDSLGEGGCYCSDCSQPYGTSPLTKILDPPRAVHILEETEGHLLMASLMAKYKYPMGWFSQERLKQLLKKQEGVLDDTNLARIRSLALKCLMLNGNDFEMREELMTLASWVKRVWGENYEELTEIYEKLIEINAKLNDAESYKYYVNELIRLRMICFGKEDAVKKALESLIRI</sequence>
<gene>
    <name evidence="6" type="ORF">LARSCL_LOCUS14889</name>
</gene>
<dbReference type="Gene3D" id="1.10.220.160">
    <property type="match status" value="1"/>
</dbReference>
<evidence type="ECO:0000313" key="6">
    <source>
        <dbReference type="EMBL" id="CAL1287548.1"/>
    </source>
</evidence>
<organism evidence="6 7">
    <name type="scientific">Larinioides sclopetarius</name>
    <dbReference type="NCBI Taxonomy" id="280406"/>
    <lineage>
        <taxon>Eukaryota</taxon>
        <taxon>Metazoa</taxon>
        <taxon>Ecdysozoa</taxon>
        <taxon>Arthropoda</taxon>
        <taxon>Chelicerata</taxon>
        <taxon>Arachnida</taxon>
        <taxon>Araneae</taxon>
        <taxon>Araneomorphae</taxon>
        <taxon>Entelegynae</taxon>
        <taxon>Araneoidea</taxon>
        <taxon>Araneidae</taxon>
        <taxon>Larinioides</taxon>
    </lineage>
</organism>
<dbReference type="PANTHER" id="PTHR12197">
    <property type="entry name" value="HISTONE-LYSINE N-METHYLTRANSFERASE SMYD"/>
    <property type="match status" value="1"/>
</dbReference>
<accession>A0AAV2AU24</accession>
<dbReference type="InterPro" id="IPR050869">
    <property type="entry name" value="H3K4_H4K5_MeTrfase"/>
</dbReference>
<reference evidence="6 7" key="1">
    <citation type="submission" date="2024-04" db="EMBL/GenBank/DDBJ databases">
        <authorList>
            <person name="Rising A."/>
            <person name="Reimegard J."/>
            <person name="Sonavane S."/>
            <person name="Akerstrom W."/>
            <person name="Nylinder S."/>
            <person name="Hedman E."/>
            <person name="Kallberg Y."/>
        </authorList>
    </citation>
    <scope>NUCLEOTIDE SEQUENCE [LARGE SCALE GENOMIC DNA]</scope>
</reference>
<keyword evidence="7" id="KW-1185">Reference proteome</keyword>
<dbReference type="Pfam" id="PF01753">
    <property type="entry name" value="zf-MYND"/>
    <property type="match status" value="1"/>
</dbReference>
<keyword evidence="2 4" id="KW-0863">Zinc-finger</keyword>
<dbReference type="InterPro" id="IPR002893">
    <property type="entry name" value="Znf_MYND"/>
</dbReference>
<evidence type="ECO:0000259" key="5">
    <source>
        <dbReference type="PROSITE" id="PS50865"/>
    </source>
</evidence>
<dbReference type="SUPFAM" id="SSF82199">
    <property type="entry name" value="SET domain"/>
    <property type="match status" value="1"/>
</dbReference>
<dbReference type="EMBL" id="CAXIEN010000219">
    <property type="protein sequence ID" value="CAL1287548.1"/>
    <property type="molecule type" value="Genomic_DNA"/>
</dbReference>
<dbReference type="PROSITE" id="PS50865">
    <property type="entry name" value="ZF_MYND_2"/>
    <property type="match status" value="1"/>
</dbReference>
<evidence type="ECO:0000313" key="7">
    <source>
        <dbReference type="Proteomes" id="UP001497382"/>
    </source>
</evidence>
<dbReference type="PANTHER" id="PTHR12197:SF251">
    <property type="entry name" value="EG:BACR7C10.4 PROTEIN"/>
    <property type="match status" value="1"/>
</dbReference>
<evidence type="ECO:0000256" key="3">
    <source>
        <dbReference type="ARBA" id="ARBA00022833"/>
    </source>
</evidence>
<evidence type="ECO:0000256" key="2">
    <source>
        <dbReference type="ARBA" id="ARBA00022771"/>
    </source>
</evidence>
<dbReference type="InterPro" id="IPR046341">
    <property type="entry name" value="SET_dom_sf"/>
</dbReference>
<keyword evidence="1" id="KW-0479">Metal-binding</keyword>